<dbReference type="RefSeq" id="WP_119322519.1">
    <property type="nucleotide sequence ID" value="NZ_AP025739.1"/>
</dbReference>
<dbReference type="KEGG" id="ccot:CCAX7_16620"/>
<proteinExistence type="predicted"/>
<organism evidence="1 2">
    <name type="scientific">Capsulimonas corticalis</name>
    <dbReference type="NCBI Taxonomy" id="2219043"/>
    <lineage>
        <taxon>Bacteria</taxon>
        <taxon>Bacillati</taxon>
        <taxon>Armatimonadota</taxon>
        <taxon>Armatimonadia</taxon>
        <taxon>Capsulimonadales</taxon>
        <taxon>Capsulimonadaceae</taxon>
        <taxon>Capsulimonas</taxon>
    </lineage>
</organism>
<gene>
    <name evidence="1" type="ORF">CCAX7_16620</name>
</gene>
<evidence type="ECO:0000313" key="2">
    <source>
        <dbReference type="Proteomes" id="UP000287394"/>
    </source>
</evidence>
<evidence type="ECO:0000313" key="1">
    <source>
        <dbReference type="EMBL" id="BDI29611.1"/>
    </source>
</evidence>
<name>A0A402CYX5_9BACT</name>
<protein>
    <submittedName>
        <fullName evidence="1">Uncharacterized protein</fullName>
    </submittedName>
</protein>
<dbReference type="Proteomes" id="UP000287394">
    <property type="component" value="Chromosome"/>
</dbReference>
<sequence length="89" mass="9516">MRAKNLYKVNLRFTGSASVEIEAESAEAARLAATELEIADLAMPGSCDILQFQVAAREVTATAALGGSSDEDDEEAASRPRPSGWYRPL</sequence>
<reference evidence="1 2" key="1">
    <citation type="journal article" date="2019" name="Int. J. Syst. Evol. Microbiol.">
        <title>Capsulimonas corticalis gen. nov., sp. nov., an aerobic capsulated bacterium, of a novel bacterial order, Capsulimonadales ord. nov., of the class Armatimonadia of the phylum Armatimonadetes.</title>
        <authorList>
            <person name="Li J."/>
            <person name="Kudo C."/>
            <person name="Tonouchi A."/>
        </authorList>
    </citation>
    <scope>NUCLEOTIDE SEQUENCE [LARGE SCALE GENOMIC DNA]</scope>
    <source>
        <strain evidence="1 2">AX-7</strain>
    </source>
</reference>
<keyword evidence="2" id="KW-1185">Reference proteome</keyword>
<dbReference type="EMBL" id="AP025739">
    <property type="protein sequence ID" value="BDI29611.1"/>
    <property type="molecule type" value="Genomic_DNA"/>
</dbReference>
<accession>A0A402CYX5</accession>
<dbReference type="AlphaFoldDB" id="A0A402CYX5"/>